<proteinExistence type="predicted"/>
<comment type="caution">
    <text evidence="1">The sequence shown here is derived from an EMBL/GenBank/DDBJ whole genome shotgun (WGS) entry which is preliminary data.</text>
</comment>
<reference evidence="1" key="1">
    <citation type="submission" date="2020-09" db="EMBL/GenBank/DDBJ databases">
        <title>Iningainema tapete sp. nov. (Scytonemataceae, Cyanobacteria) from greenhouses in central Florida (USA) produces two types of nodularin with biosynthetic potential for microcystin-LR and anabaenopeptins.</title>
        <authorList>
            <person name="Berthold D.E."/>
            <person name="Lefler F.W."/>
            <person name="Huang I.-S."/>
            <person name="Abdulla H."/>
            <person name="Zimba P.V."/>
            <person name="Laughinghouse H.D. IV."/>
        </authorList>
    </citation>
    <scope>NUCLEOTIDE SEQUENCE</scope>
    <source>
        <strain evidence="1">BLCCT55</strain>
    </source>
</reference>
<keyword evidence="2" id="KW-1185">Reference proteome</keyword>
<dbReference type="AlphaFoldDB" id="A0A8J6XKF8"/>
<evidence type="ECO:0000313" key="1">
    <source>
        <dbReference type="EMBL" id="MBD2770608.1"/>
    </source>
</evidence>
<sequence length="83" mass="9559">MTEAQLTATKIPVNDLIDMLAAIGNRNYSRFQQLEQAFVSQHSEEIWQEVFNFRILLALDKPASQWLLAQWMSHGINSIKKIA</sequence>
<organism evidence="1 2">
    <name type="scientific">Iningainema tapete BLCC-T55</name>
    <dbReference type="NCBI Taxonomy" id="2748662"/>
    <lineage>
        <taxon>Bacteria</taxon>
        <taxon>Bacillati</taxon>
        <taxon>Cyanobacteriota</taxon>
        <taxon>Cyanophyceae</taxon>
        <taxon>Nostocales</taxon>
        <taxon>Scytonemataceae</taxon>
        <taxon>Iningainema tapete</taxon>
    </lineage>
</organism>
<name>A0A8J6XKF8_9CYAN</name>
<accession>A0A8J6XKF8</accession>
<dbReference type="Proteomes" id="UP000629098">
    <property type="component" value="Unassembled WGS sequence"/>
</dbReference>
<protein>
    <submittedName>
        <fullName evidence="1">Uncharacterized protein</fullName>
    </submittedName>
</protein>
<dbReference type="RefSeq" id="WP_190824907.1">
    <property type="nucleotide sequence ID" value="NZ_CAWPPI010000005.1"/>
</dbReference>
<gene>
    <name evidence="1" type="ORF">ICL16_00325</name>
</gene>
<evidence type="ECO:0000313" key="2">
    <source>
        <dbReference type="Proteomes" id="UP000629098"/>
    </source>
</evidence>
<dbReference type="EMBL" id="JACXAE010000005">
    <property type="protein sequence ID" value="MBD2770608.1"/>
    <property type="molecule type" value="Genomic_DNA"/>
</dbReference>